<evidence type="ECO:0000313" key="8">
    <source>
        <dbReference type="EMBL" id="PQO28062.1"/>
    </source>
</evidence>
<feature type="chain" id="PRO_5015627788" evidence="6">
    <location>
        <begin position="29"/>
        <end position="560"/>
    </location>
</feature>
<dbReference type="GO" id="GO:0030288">
    <property type="term" value="C:outer membrane-bounded periplasmic space"/>
    <property type="evidence" value="ECO:0007669"/>
    <property type="project" value="TreeGrafter"/>
</dbReference>
<comment type="similarity">
    <text evidence="1 5">Belongs to the peptidase S41A family.</text>
</comment>
<evidence type="ECO:0000313" key="9">
    <source>
        <dbReference type="Proteomes" id="UP000240009"/>
    </source>
</evidence>
<keyword evidence="4 5" id="KW-0720">Serine protease</keyword>
<evidence type="ECO:0000256" key="6">
    <source>
        <dbReference type="SAM" id="SignalP"/>
    </source>
</evidence>
<evidence type="ECO:0000259" key="7">
    <source>
        <dbReference type="PROSITE" id="PS50106"/>
    </source>
</evidence>
<dbReference type="GO" id="GO:0006508">
    <property type="term" value="P:proteolysis"/>
    <property type="evidence" value="ECO:0007669"/>
    <property type="project" value="UniProtKB-KW"/>
</dbReference>
<dbReference type="Gene3D" id="2.30.42.10">
    <property type="match status" value="1"/>
</dbReference>
<proteinExistence type="inferred from homology"/>
<dbReference type="InterPro" id="IPR036034">
    <property type="entry name" value="PDZ_sf"/>
</dbReference>
<name>A0A2S8F7D2_9BACT</name>
<keyword evidence="2 5" id="KW-0645">Protease</keyword>
<dbReference type="GO" id="GO:0007165">
    <property type="term" value="P:signal transduction"/>
    <property type="evidence" value="ECO:0007669"/>
    <property type="project" value="TreeGrafter"/>
</dbReference>
<dbReference type="CDD" id="cd06782">
    <property type="entry name" value="cpPDZ_CPP-like"/>
    <property type="match status" value="1"/>
</dbReference>
<dbReference type="Gene3D" id="3.90.226.10">
    <property type="entry name" value="2-enoyl-CoA Hydratase, Chain A, domain 1"/>
    <property type="match status" value="1"/>
</dbReference>
<dbReference type="Gene3D" id="3.30.750.44">
    <property type="match status" value="1"/>
</dbReference>
<dbReference type="InterPro" id="IPR001478">
    <property type="entry name" value="PDZ"/>
</dbReference>
<sequence length="560" mass="61492">MHTVNKSTKSAIVLLIALLCLAPATVYSQVRIPDEARIDETAVREVIANGEQLERQGRWGEALTFYEDALRLHGFDSSVQRKANLARLHYDVGRRYTDQSFIRSVETMSREDSLRLYDEVLRKVQASYVDSPRWSDISREGVKQLDVALKEDVFNSKNLKDVDRNRIDQVRRMLNENVNWQNVSSPQQAVEMANYAAELMWQNLGVKPTATILEFACGTAASLDPYTSFLTQDQLTEVYSQIEGNFVGLGVELKADSGNLLIVHAIEGSPAHQSGIRSGDRIIAVDGHQCEVISTDKAADMLKGPIGSSVRVTVVSPNQPARDMMVRRDRVEVPSVDNIHIIDNESKIGYLKITSFQKNTPADLSQAMWRLHRDGMRALVVDLRGNPGGLLTAAVDMVDLFVEQGTIVSTRGRNAREDFDYTAHMPGTWRVPLVVLIDANSASASEIFAGAIRDHRRGTVVGQRSYGKGSVQGIFPLATAGTGLRLTTAKFFSPSGRAISRNGVTPDVNVRVAGKPDLSEVKAAVEQATSQADPVVDAGLVAARQLLGVPGLSTRVQDQR</sequence>
<protein>
    <submittedName>
        <fullName evidence="8">Peptidase S41</fullName>
    </submittedName>
</protein>
<dbReference type="SUPFAM" id="SSF52096">
    <property type="entry name" value="ClpP/crotonase"/>
    <property type="match status" value="1"/>
</dbReference>
<organism evidence="8 9">
    <name type="scientific">Blastopirellula marina</name>
    <dbReference type="NCBI Taxonomy" id="124"/>
    <lineage>
        <taxon>Bacteria</taxon>
        <taxon>Pseudomonadati</taxon>
        <taxon>Planctomycetota</taxon>
        <taxon>Planctomycetia</taxon>
        <taxon>Pirellulales</taxon>
        <taxon>Pirellulaceae</taxon>
        <taxon>Blastopirellula</taxon>
    </lineage>
</organism>
<feature type="domain" description="PDZ" evidence="7">
    <location>
        <begin position="235"/>
        <end position="303"/>
    </location>
</feature>
<dbReference type="CDD" id="cd07560">
    <property type="entry name" value="Peptidase_S41_CPP"/>
    <property type="match status" value="1"/>
</dbReference>
<dbReference type="OrthoDB" id="9812068at2"/>
<evidence type="ECO:0000256" key="3">
    <source>
        <dbReference type="ARBA" id="ARBA00022801"/>
    </source>
</evidence>
<dbReference type="GO" id="GO:0004175">
    <property type="term" value="F:endopeptidase activity"/>
    <property type="evidence" value="ECO:0007669"/>
    <property type="project" value="TreeGrafter"/>
</dbReference>
<dbReference type="AlphaFoldDB" id="A0A2S8F7D2"/>
<evidence type="ECO:0000256" key="2">
    <source>
        <dbReference type="ARBA" id="ARBA00022670"/>
    </source>
</evidence>
<feature type="signal peptide" evidence="6">
    <location>
        <begin position="1"/>
        <end position="28"/>
    </location>
</feature>
<evidence type="ECO:0000256" key="1">
    <source>
        <dbReference type="ARBA" id="ARBA00009179"/>
    </source>
</evidence>
<accession>A0A2S8F7D2</accession>
<evidence type="ECO:0000256" key="5">
    <source>
        <dbReference type="RuleBase" id="RU004404"/>
    </source>
</evidence>
<dbReference type="PANTHER" id="PTHR32060">
    <property type="entry name" value="TAIL-SPECIFIC PROTEASE"/>
    <property type="match status" value="1"/>
</dbReference>
<dbReference type="SUPFAM" id="SSF50156">
    <property type="entry name" value="PDZ domain-like"/>
    <property type="match status" value="1"/>
</dbReference>
<dbReference type="InterPro" id="IPR005151">
    <property type="entry name" value="Tail-specific_protease"/>
</dbReference>
<comment type="caution">
    <text evidence="8">The sequence shown here is derived from an EMBL/GenBank/DDBJ whole genome shotgun (WGS) entry which is preliminary data.</text>
</comment>
<dbReference type="Pfam" id="PF17820">
    <property type="entry name" value="PDZ_6"/>
    <property type="match status" value="1"/>
</dbReference>
<keyword evidence="3 5" id="KW-0378">Hydrolase</keyword>
<dbReference type="GO" id="GO:0008236">
    <property type="term" value="F:serine-type peptidase activity"/>
    <property type="evidence" value="ECO:0007669"/>
    <property type="project" value="UniProtKB-KW"/>
</dbReference>
<dbReference type="NCBIfam" id="TIGR00225">
    <property type="entry name" value="prc"/>
    <property type="match status" value="1"/>
</dbReference>
<gene>
    <name evidence="8" type="ORF">C5Y96_16950</name>
</gene>
<keyword evidence="6" id="KW-0732">Signal</keyword>
<reference evidence="8 9" key="1">
    <citation type="submission" date="2018-02" db="EMBL/GenBank/DDBJ databases">
        <title>Comparative genomes isolates from brazilian mangrove.</title>
        <authorList>
            <person name="Araujo J.E."/>
            <person name="Taketani R.G."/>
            <person name="Silva M.C.P."/>
            <person name="Loureco M.V."/>
            <person name="Andreote F.D."/>
        </authorList>
    </citation>
    <scope>NUCLEOTIDE SEQUENCE [LARGE SCALE GENOMIC DNA]</scope>
    <source>
        <strain evidence="8 9">HEX-2 MGV</strain>
    </source>
</reference>
<dbReference type="SMART" id="SM00245">
    <property type="entry name" value="TSPc"/>
    <property type="match status" value="1"/>
</dbReference>
<dbReference type="PANTHER" id="PTHR32060:SF30">
    <property type="entry name" value="CARBOXY-TERMINAL PROCESSING PROTEASE CTPA"/>
    <property type="match status" value="1"/>
</dbReference>
<dbReference type="InterPro" id="IPR041489">
    <property type="entry name" value="PDZ_6"/>
</dbReference>
<dbReference type="Proteomes" id="UP000240009">
    <property type="component" value="Unassembled WGS sequence"/>
</dbReference>
<dbReference type="EMBL" id="PUIA01000051">
    <property type="protein sequence ID" value="PQO28062.1"/>
    <property type="molecule type" value="Genomic_DNA"/>
</dbReference>
<dbReference type="PROSITE" id="PS50106">
    <property type="entry name" value="PDZ"/>
    <property type="match status" value="1"/>
</dbReference>
<dbReference type="Pfam" id="PF03572">
    <property type="entry name" value="Peptidase_S41"/>
    <property type="match status" value="1"/>
</dbReference>
<dbReference type="RefSeq" id="WP_105355726.1">
    <property type="nucleotide sequence ID" value="NZ_PUIA01000051.1"/>
</dbReference>
<dbReference type="InterPro" id="IPR029045">
    <property type="entry name" value="ClpP/crotonase-like_dom_sf"/>
</dbReference>
<dbReference type="InterPro" id="IPR004447">
    <property type="entry name" value="Peptidase_S41A"/>
</dbReference>
<dbReference type="SMART" id="SM00228">
    <property type="entry name" value="PDZ"/>
    <property type="match status" value="1"/>
</dbReference>
<evidence type="ECO:0000256" key="4">
    <source>
        <dbReference type="ARBA" id="ARBA00022825"/>
    </source>
</evidence>